<reference evidence="1 2" key="1">
    <citation type="submission" date="2023-02" db="EMBL/GenBank/DDBJ databases">
        <title>Genome sequence of Mucilaginibacter jinjuensis strain KACC 16571.</title>
        <authorList>
            <person name="Kim S."/>
            <person name="Heo J."/>
            <person name="Kwon S.-W."/>
        </authorList>
    </citation>
    <scope>NUCLEOTIDE SEQUENCE [LARGE SCALE GENOMIC DNA]</scope>
    <source>
        <strain evidence="1 2">KACC 16571</strain>
    </source>
</reference>
<dbReference type="RefSeq" id="WP_273633486.1">
    <property type="nucleotide sequence ID" value="NZ_CP117167.1"/>
</dbReference>
<name>A0ABY7TFY0_9SPHI</name>
<evidence type="ECO:0008006" key="3">
    <source>
        <dbReference type="Google" id="ProtNLM"/>
    </source>
</evidence>
<organism evidence="1 2">
    <name type="scientific">Mucilaginibacter jinjuensis</name>
    <dbReference type="NCBI Taxonomy" id="1176721"/>
    <lineage>
        <taxon>Bacteria</taxon>
        <taxon>Pseudomonadati</taxon>
        <taxon>Bacteroidota</taxon>
        <taxon>Sphingobacteriia</taxon>
        <taxon>Sphingobacteriales</taxon>
        <taxon>Sphingobacteriaceae</taxon>
        <taxon>Mucilaginibacter</taxon>
    </lineage>
</organism>
<dbReference type="PROSITE" id="PS51257">
    <property type="entry name" value="PROKAR_LIPOPROTEIN"/>
    <property type="match status" value="1"/>
</dbReference>
<proteinExistence type="predicted"/>
<sequence length="141" mass="16053">MKKVWLAAFACLTVVACNNDKADEKKLMDDILATHDKVMQAEDKAMTNKIVIDSLLKVDKFAPVDAVNQKEEFKTQSAKLSAADEAMENWMHKFDPEYKGKSHDDVMKYLAEQKKQIMHIDSLLNTSITQSTQVLSKYKKP</sequence>
<keyword evidence="2" id="KW-1185">Reference proteome</keyword>
<dbReference type="Proteomes" id="UP001216139">
    <property type="component" value="Chromosome"/>
</dbReference>
<gene>
    <name evidence="1" type="ORF">PQO05_13730</name>
</gene>
<dbReference type="EMBL" id="CP117167">
    <property type="protein sequence ID" value="WCT14994.1"/>
    <property type="molecule type" value="Genomic_DNA"/>
</dbReference>
<accession>A0ABY7TFY0</accession>
<evidence type="ECO:0000313" key="2">
    <source>
        <dbReference type="Proteomes" id="UP001216139"/>
    </source>
</evidence>
<protein>
    <recommendedName>
        <fullName evidence="3">Lipoprotein</fullName>
    </recommendedName>
</protein>
<evidence type="ECO:0000313" key="1">
    <source>
        <dbReference type="EMBL" id="WCT14994.1"/>
    </source>
</evidence>